<feature type="DNA-binding region" description="H-T-H motif" evidence="4">
    <location>
        <begin position="31"/>
        <end position="50"/>
    </location>
</feature>
<sequence>MKFVPRSAATRQRIIEATAELFNKKGLLGTSVSDLEKATGMTRGSIYGNFENKDAVALAAFEFNWERKQKLLLDGADSHNSYKDKLLAHVLLHHPSAKTPFTPGGCPLQNTVVEADDTNNLLRAKAATGLLSWTKNITGIIENGIKANEFKADTDSVGTALQIISIIEGASLYFRSTQDMKYVNKLLDTAKKIIDDICKT</sequence>
<organism evidence="6 7">
    <name type="scientific">Chitinophaga agrisoli</name>
    <dbReference type="NCBI Taxonomy" id="2607653"/>
    <lineage>
        <taxon>Bacteria</taxon>
        <taxon>Pseudomonadati</taxon>
        <taxon>Bacteroidota</taxon>
        <taxon>Chitinophagia</taxon>
        <taxon>Chitinophagales</taxon>
        <taxon>Chitinophagaceae</taxon>
        <taxon>Chitinophaga</taxon>
    </lineage>
</organism>
<dbReference type="InterPro" id="IPR001647">
    <property type="entry name" value="HTH_TetR"/>
</dbReference>
<name>A0A5B2VV17_9BACT</name>
<evidence type="ECO:0000259" key="5">
    <source>
        <dbReference type="PROSITE" id="PS50977"/>
    </source>
</evidence>
<keyword evidence="3" id="KW-0804">Transcription</keyword>
<dbReference type="PROSITE" id="PS50977">
    <property type="entry name" value="HTH_TETR_2"/>
    <property type="match status" value="1"/>
</dbReference>
<dbReference type="InterPro" id="IPR011075">
    <property type="entry name" value="TetR_C"/>
</dbReference>
<reference evidence="6 7" key="2">
    <citation type="submission" date="2019-09" db="EMBL/GenBank/DDBJ databases">
        <authorList>
            <person name="Jin C."/>
        </authorList>
    </citation>
    <scope>NUCLEOTIDE SEQUENCE [LARGE SCALE GENOMIC DNA]</scope>
    <source>
        <strain evidence="6 7">BN140078</strain>
    </source>
</reference>
<feature type="domain" description="HTH tetR-type" evidence="5">
    <location>
        <begin position="8"/>
        <end position="68"/>
    </location>
</feature>
<dbReference type="AlphaFoldDB" id="A0A5B2VV17"/>
<gene>
    <name evidence="6" type="ORF">F0L74_08860</name>
</gene>
<protein>
    <submittedName>
        <fullName evidence="6">TetR/AcrR family transcriptional regulator</fullName>
    </submittedName>
</protein>
<dbReference type="RefSeq" id="WP_149837506.1">
    <property type="nucleotide sequence ID" value="NZ_VUOC01000002.1"/>
</dbReference>
<evidence type="ECO:0000256" key="3">
    <source>
        <dbReference type="ARBA" id="ARBA00023163"/>
    </source>
</evidence>
<dbReference type="PANTHER" id="PTHR47506">
    <property type="entry name" value="TRANSCRIPTIONAL REGULATORY PROTEIN"/>
    <property type="match status" value="1"/>
</dbReference>
<evidence type="ECO:0000256" key="2">
    <source>
        <dbReference type="ARBA" id="ARBA00023125"/>
    </source>
</evidence>
<dbReference type="GO" id="GO:0003677">
    <property type="term" value="F:DNA binding"/>
    <property type="evidence" value="ECO:0007669"/>
    <property type="project" value="UniProtKB-UniRule"/>
</dbReference>
<evidence type="ECO:0000313" key="6">
    <source>
        <dbReference type="EMBL" id="KAA2242634.1"/>
    </source>
</evidence>
<dbReference type="SUPFAM" id="SSF46689">
    <property type="entry name" value="Homeodomain-like"/>
    <property type="match status" value="1"/>
</dbReference>
<dbReference type="PANTHER" id="PTHR47506:SF3">
    <property type="entry name" value="HTH-TYPE TRANSCRIPTIONAL REGULATOR LMRA"/>
    <property type="match status" value="1"/>
</dbReference>
<dbReference type="Gene3D" id="1.10.357.10">
    <property type="entry name" value="Tetracycline Repressor, domain 2"/>
    <property type="match status" value="1"/>
</dbReference>
<proteinExistence type="predicted"/>
<dbReference type="InterPro" id="IPR009057">
    <property type="entry name" value="Homeodomain-like_sf"/>
</dbReference>
<evidence type="ECO:0000313" key="7">
    <source>
        <dbReference type="Proteomes" id="UP000324611"/>
    </source>
</evidence>
<dbReference type="EMBL" id="VUOC01000002">
    <property type="protein sequence ID" value="KAA2242634.1"/>
    <property type="molecule type" value="Genomic_DNA"/>
</dbReference>
<accession>A0A5B2VV17</accession>
<dbReference type="SUPFAM" id="SSF48498">
    <property type="entry name" value="Tetracyclin repressor-like, C-terminal domain"/>
    <property type="match status" value="1"/>
</dbReference>
<keyword evidence="2 4" id="KW-0238">DNA-binding</keyword>
<comment type="caution">
    <text evidence="6">The sequence shown here is derived from an EMBL/GenBank/DDBJ whole genome shotgun (WGS) entry which is preliminary data.</text>
</comment>
<dbReference type="PRINTS" id="PR00455">
    <property type="entry name" value="HTHTETR"/>
</dbReference>
<evidence type="ECO:0000256" key="1">
    <source>
        <dbReference type="ARBA" id="ARBA00023015"/>
    </source>
</evidence>
<keyword evidence="7" id="KW-1185">Reference proteome</keyword>
<dbReference type="InterPro" id="IPR036271">
    <property type="entry name" value="Tet_transcr_reg_TetR-rel_C_sf"/>
</dbReference>
<dbReference type="Proteomes" id="UP000324611">
    <property type="component" value="Unassembled WGS sequence"/>
</dbReference>
<reference evidence="6 7" key="1">
    <citation type="submission" date="2019-09" db="EMBL/GenBank/DDBJ databases">
        <title>Chitinophaga ginsengihumi sp. nov., isolated from soil of ginseng rhizosphere.</title>
        <authorList>
            <person name="Lee J."/>
        </authorList>
    </citation>
    <scope>NUCLEOTIDE SEQUENCE [LARGE SCALE GENOMIC DNA]</scope>
    <source>
        <strain evidence="6 7">BN140078</strain>
    </source>
</reference>
<dbReference type="Pfam" id="PF16925">
    <property type="entry name" value="TetR_C_13"/>
    <property type="match status" value="1"/>
</dbReference>
<keyword evidence="1" id="KW-0805">Transcription regulation</keyword>
<evidence type="ECO:0000256" key="4">
    <source>
        <dbReference type="PROSITE-ProRule" id="PRU00335"/>
    </source>
</evidence>
<dbReference type="Pfam" id="PF00440">
    <property type="entry name" value="TetR_N"/>
    <property type="match status" value="1"/>
</dbReference>